<evidence type="ECO:0000259" key="7">
    <source>
        <dbReference type="Pfam" id="PF18335"/>
    </source>
</evidence>
<dbReference type="Pfam" id="PF23139">
    <property type="entry name" value="OB_YrrC"/>
    <property type="match status" value="1"/>
</dbReference>
<sequence length="838" mass="91345">MVRTISEDNQVQGILQNVIFAANDSYFKILSIQVADNDFDWGEDEIIVTGTFASVKPGSSYAFFGQLTNHPRYGQQFQAARYENQVATDEKGLIAFFSSGDFAGIGKKTAEKIVDALGEDALDKILADPSVLTGLLKPKVADNLVETLKNNMGLERLFAFGHKVGLSADLAGRLFDQYGEEAQKIIAEQPYQLVYDVDGLPFKKVDEIARKAGFDEISPERLKAGVFSAIKNACFSNGHTYLTVEQSRQAAWTMLGNALVDPERNIDAALGALVAEHHLAYFEGAYQPRDLAVAEETVADKVIELSEKKSAILTNEEVVNAAFVVPDQLQLDEIQEEAVKKALASQLFVLTGGPGTGKTTVTKTLIKTWEALVKKQAREEKKDQDWLKEQRVRLASPTGRAAKRMTEITGYEATTIHRLLGISDGDDAEFDADHPLSGGLLVIDEASMLDSDLAAALFTAIPKTMHVVLVGDADQLPSVGPGNILADLIKSPMVDHVALQRIYRQGKGSSISELAAAINDGKLPADFLEKKKDRSTFLTKTPQVPSAVGQVLSSAIKKGFSADQVQVLAPMYKTQAGVNALNQLAQDLFNPVEAGQKTLQYGDTFFRLGDKVLQLENDSERDIYNGDMGEVVAVYNQSDKGVSSDALVVDFAGQEVWYTPKTLNQLTLAYATTIHKAQGNEFKLVLLVLSSQFKIMLNQNLVYTAITRAKEALVMVGDYDAFLYAAEHEVPARQTKLGLLLSGKSKPSGQAIKKRKKALKETKTQQSEKMPPLQSNQSSPDTFKSQTTAKKGQKEPDTAQPDLLPNALTASHLAANIDPMIGMADLCPADFMPEQSEI</sequence>
<protein>
    <recommendedName>
        <fullName evidence="3">ATP-dependent RecD2 DNA helicase</fullName>
        <ecNumber evidence="3">5.6.2.3</ecNumber>
    </recommendedName>
    <alternativeName>
        <fullName evidence="3">DNA 5'-3' helicase subunit RecD2</fullName>
    </alternativeName>
</protein>
<dbReference type="Pfam" id="PF13245">
    <property type="entry name" value="AAA_19"/>
    <property type="match status" value="1"/>
</dbReference>
<feature type="compositionally biased region" description="Polar residues" evidence="4">
    <location>
        <begin position="764"/>
        <end position="790"/>
    </location>
</feature>
<evidence type="ECO:0000256" key="4">
    <source>
        <dbReference type="SAM" id="MobiDB-lite"/>
    </source>
</evidence>
<evidence type="ECO:0000313" key="10">
    <source>
        <dbReference type="Proteomes" id="UP001519418"/>
    </source>
</evidence>
<keyword evidence="3" id="KW-0413">Isomerase</keyword>
<dbReference type="CDD" id="cd17933">
    <property type="entry name" value="DEXSc_RecD-like"/>
    <property type="match status" value="1"/>
</dbReference>
<reference evidence="9 10" key="1">
    <citation type="submission" date="2020-02" db="EMBL/GenBank/DDBJ databases">
        <title>Fructobacillus sp. isolated from paper mulberry of Taiwan.</title>
        <authorList>
            <person name="Lin S.-T."/>
        </authorList>
    </citation>
    <scope>NUCLEOTIDE SEQUENCE [LARGE SCALE GENOMIC DNA]</scope>
    <source>
        <strain evidence="9 10">M1-10</strain>
    </source>
</reference>
<dbReference type="Gene3D" id="3.40.50.300">
    <property type="entry name" value="P-loop containing nucleotide triphosphate hydrolases"/>
    <property type="match status" value="2"/>
</dbReference>
<keyword evidence="2 3" id="KW-0067">ATP-binding</keyword>
<evidence type="ECO:0000259" key="6">
    <source>
        <dbReference type="Pfam" id="PF14490"/>
    </source>
</evidence>
<dbReference type="PANTHER" id="PTHR43788">
    <property type="entry name" value="DNA2/NAM7 HELICASE FAMILY MEMBER"/>
    <property type="match status" value="1"/>
</dbReference>
<dbReference type="InterPro" id="IPR006345">
    <property type="entry name" value="RecD2"/>
</dbReference>
<dbReference type="NCBIfam" id="TIGR01448">
    <property type="entry name" value="recD_rel"/>
    <property type="match status" value="1"/>
</dbReference>
<dbReference type="EC" id="5.6.2.3" evidence="3"/>
<comment type="catalytic activity">
    <reaction evidence="3">
        <text>ATP + H2O = ADP + phosphate + H(+)</text>
        <dbReference type="Rhea" id="RHEA:13065"/>
        <dbReference type="ChEBI" id="CHEBI:15377"/>
        <dbReference type="ChEBI" id="CHEBI:15378"/>
        <dbReference type="ChEBI" id="CHEBI:30616"/>
        <dbReference type="ChEBI" id="CHEBI:43474"/>
        <dbReference type="ChEBI" id="CHEBI:456216"/>
        <dbReference type="EC" id="5.6.2.3"/>
    </reaction>
</comment>
<feature type="domain" description="ATP-dependent RecD2 DNA helicase OB-fold" evidence="8">
    <location>
        <begin position="10"/>
        <end position="85"/>
    </location>
</feature>
<dbReference type="PANTHER" id="PTHR43788:SF6">
    <property type="entry name" value="DNA HELICASE B"/>
    <property type="match status" value="1"/>
</dbReference>
<dbReference type="SUPFAM" id="SSF52540">
    <property type="entry name" value="P-loop containing nucleoside triphosphate hydrolases"/>
    <property type="match status" value="2"/>
</dbReference>
<dbReference type="Gene3D" id="1.10.10.2220">
    <property type="match status" value="1"/>
</dbReference>
<feature type="domain" description="ATP-dependent RecD2 DNA helicase SH3" evidence="7">
    <location>
        <begin position="581"/>
        <end position="651"/>
    </location>
</feature>
<evidence type="ECO:0000256" key="2">
    <source>
        <dbReference type="ARBA" id="ARBA00022840"/>
    </source>
</evidence>
<accession>A0ABS5QQD5</accession>
<comment type="caution">
    <text evidence="9">The sequence shown here is derived from an EMBL/GenBank/DDBJ whole genome shotgun (WGS) entry which is preliminary data.</text>
</comment>
<feature type="binding site" evidence="3">
    <location>
        <begin position="355"/>
        <end position="359"/>
    </location>
    <ligand>
        <name>ATP</name>
        <dbReference type="ChEBI" id="CHEBI:30616"/>
    </ligand>
</feature>
<dbReference type="Proteomes" id="UP001519418">
    <property type="component" value="Unassembled WGS sequence"/>
</dbReference>
<comment type="function">
    <text evidence="3">DNA-dependent ATPase and ATP-dependent 5'-3' DNA helicase. Has no activity on blunt DNA or DNA with 3'-overhangs, requires at least 10 bases of 5'-ssDNA for helicase activity.</text>
</comment>
<feature type="domain" description="UvrD-like helicase C-terminal" evidence="5">
    <location>
        <begin position="668"/>
        <end position="716"/>
    </location>
</feature>
<comment type="similarity">
    <text evidence="3">Belongs to the RecD family. RecD2 subfamily.</text>
</comment>
<organism evidence="9 10">
    <name type="scientific">Fructobacillus papyriferae</name>
    <dbReference type="NCBI Taxonomy" id="2713171"/>
    <lineage>
        <taxon>Bacteria</taxon>
        <taxon>Bacillati</taxon>
        <taxon>Bacillota</taxon>
        <taxon>Bacilli</taxon>
        <taxon>Lactobacillales</taxon>
        <taxon>Lactobacillaceae</taxon>
        <taxon>Fructobacillus</taxon>
    </lineage>
</organism>
<dbReference type="RefSeq" id="WP_213819161.1">
    <property type="nucleotide sequence ID" value="NZ_JAAMFI010000001.1"/>
</dbReference>
<evidence type="ECO:0000256" key="1">
    <source>
        <dbReference type="ARBA" id="ARBA00022741"/>
    </source>
</evidence>
<dbReference type="HAMAP" id="MF_01488">
    <property type="entry name" value="RecD2"/>
    <property type="match status" value="1"/>
</dbReference>
<feature type="domain" description="ATP-dependent RecD2 DNA helicase-like helix-hairpin-helix" evidence="6">
    <location>
        <begin position="151"/>
        <end position="241"/>
    </location>
</feature>
<name>A0ABS5QQD5_9LACO</name>
<dbReference type="CDD" id="cd18809">
    <property type="entry name" value="SF1_C_RecD"/>
    <property type="match status" value="1"/>
</dbReference>
<dbReference type="Pfam" id="PF18335">
    <property type="entry name" value="SH3_13"/>
    <property type="match status" value="1"/>
</dbReference>
<dbReference type="InterPro" id="IPR027785">
    <property type="entry name" value="UvrD-like_helicase_C"/>
</dbReference>
<dbReference type="InterPro" id="IPR041451">
    <property type="entry name" value="RecD2_SH13"/>
</dbReference>
<dbReference type="InterPro" id="IPR029493">
    <property type="entry name" value="RecD2-like_HHH"/>
</dbReference>
<dbReference type="InterPro" id="IPR027417">
    <property type="entry name" value="P-loop_NTPase"/>
</dbReference>
<gene>
    <name evidence="3" type="primary">recD2</name>
    <name evidence="9" type="ORF">G6R27_00645</name>
</gene>
<dbReference type="Pfam" id="PF13538">
    <property type="entry name" value="UvrD_C_2"/>
    <property type="match status" value="1"/>
</dbReference>
<evidence type="ECO:0000313" key="9">
    <source>
        <dbReference type="EMBL" id="MBS9334544.1"/>
    </source>
</evidence>
<keyword evidence="1 3" id="KW-0547">Nucleotide-binding</keyword>
<dbReference type="EMBL" id="JAAMFI010000001">
    <property type="protein sequence ID" value="MBS9334544.1"/>
    <property type="molecule type" value="Genomic_DNA"/>
</dbReference>
<dbReference type="InterPro" id="IPR050534">
    <property type="entry name" value="Coronavir_polyprotein_1ab"/>
</dbReference>
<dbReference type="Gene3D" id="2.30.30.940">
    <property type="match status" value="1"/>
</dbReference>
<feature type="region of interest" description="Disordered" evidence="4">
    <location>
        <begin position="746"/>
        <end position="803"/>
    </location>
</feature>
<proteinExistence type="inferred from homology"/>
<keyword evidence="3" id="KW-0347">Helicase</keyword>
<evidence type="ECO:0000259" key="5">
    <source>
        <dbReference type="Pfam" id="PF13538"/>
    </source>
</evidence>
<dbReference type="InterPro" id="IPR055446">
    <property type="entry name" value="RecD2_N_OB"/>
</dbReference>
<evidence type="ECO:0000256" key="3">
    <source>
        <dbReference type="HAMAP-Rule" id="MF_01488"/>
    </source>
</evidence>
<keyword evidence="3" id="KW-0378">Hydrolase</keyword>
<keyword evidence="3" id="KW-0238">DNA-binding</keyword>
<evidence type="ECO:0000259" key="8">
    <source>
        <dbReference type="Pfam" id="PF23139"/>
    </source>
</evidence>
<dbReference type="Pfam" id="PF14490">
    <property type="entry name" value="HHH_RecD2"/>
    <property type="match status" value="1"/>
</dbReference>
<keyword evidence="10" id="KW-1185">Reference proteome</keyword>